<protein>
    <recommendedName>
        <fullName evidence="3">Methyltransferase small domain-containing protein</fullName>
    </recommendedName>
</protein>
<name>A0A3P7LCK3_STRVU</name>
<dbReference type="AlphaFoldDB" id="A0A3P7LCK3"/>
<dbReference type="InterPro" id="IPR019410">
    <property type="entry name" value="Methyltransf_16"/>
</dbReference>
<reference evidence="1 2" key="1">
    <citation type="submission" date="2018-11" db="EMBL/GenBank/DDBJ databases">
        <authorList>
            <consortium name="Pathogen Informatics"/>
        </authorList>
    </citation>
    <scope>NUCLEOTIDE SEQUENCE [LARGE SCALE GENOMIC DNA]</scope>
</reference>
<dbReference type="SUPFAM" id="SSF53335">
    <property type="entry name" value="S-adenosyl-L-methionine-dependent methyltransferases"/>
    <property type="match status" value="1"/>
</dbReference>
<dbReference type="CDD" id="cd02440">
    <property type="entry name" value="AdoMet_MTases"/>
    <property type="match status" value="1"/>
</dbReference>
<dbReference type="PANTHER" id="PTHR14614">
    <property type="entry name" value="HEPATOCELLULAR CARCINOMA-ASSOCIATED ANTIGEN"/>
    <property type="match status" value="1"/>
</dbReference>
<keyword evidence="2" id="KW-1185">Reference proteome</keyword>
<sequence length="187" mass="20658">MDSKAIGAHQDHWKGVWPSAQFLAGFFCANEGLVTDSVCLELGAGTGIVGLAVAKLDVKKVILTDFPGDEILSLLRENIEKNHLTNKCEVKGLDWQNAESIAAVLDSITELDFLIASDVFYDVCTFRPLIATISAFFDKFPKLRFYFSYGERESRPNIAISLLLVVTNYSVTRNHESFAIQSSFGAL</sequence>
<evidence type="ECO:0000313" key="2">
    <source>
        <dbReference type="Proteomes" id="UP000270094"/>
    </source>
</evidence>
<accession>A0A3P7LCK3</accession>
<dbReference type="InterPro" id="IPR029063">
    <property type="entry name" value="SAM-dependent_MTases_sf"/>
</dbReference>
<evidence type="ECO:0008006" key="3">
    <source>
        <dbReference type="Google" id="ProtNLM"/>
    </source>
</evidence>
<dbReference type="Pfam" id="PF10294">
    <property type="entry name" value="Methyltransf_16"/>
    <property type="match status" value="1"/>
</dbReference>
<dbReference type="Proteomes" id="UP000270094">
    <property type="component" value="Unassembled WGS sequence"/>
</dbReference>
<evidence type="ECO:0000313" key="1">
    <source>
        <dbReference type="EMBL" id="VDM76868.1"/>
    </source>
</evidence>
<gene>
    <name evidence="1" type="ORF">SVUK_LOCUS11866</name>
</gene>
<dbReference type="OrthoDB" id="311172at2759"/>
<proteinExistence type="predicted"/>
<dbReference type="Gene3D" id="3.40.50.150">
    <property type="entry name" value="Vaccinia Virus protein VP39"/>
    <property type="match status" value="1"/>
</dbReference>
<dbReference type="EMBL" id="UYYB01097909">
    <property type="protein sequence ID" value="VDM76868.1"/>
    <property type="molecule type" value="Genomic_DNA"/>
</dbReference>
<organism evidence="1 2">
    <name type="scientific">Strongylus vulgaris</name>
    <name type="common">Blood worm</name>
    <dbReference type="NCBI Taxonomy" id="40348"/>
    <lineage>
        <taxon>Eukaryota</taxon>
        <taxon>Metazoa</taxon>
        <taxon>Ecdysozoa</taxon>
        <taxon>Nematoda</taxon>
        <taxon>Chromadorea</taxon>
        <taxon>Rhabditida</taxon>
        <taxon>Rhabditina</taxon>
        <taxon>Rhabditomorpha</taxon>
        <taxon>Strongyloidea</taxon>
        <taxon>Strongylidae</taxon>
        <taxon>Strongylus</taxon>
    </lineage>
</organism>